<feature type="transmembrane region" description="Helical" evidence="1">
    <location>
        <begin position="7"/>
        <end position="26"/>
    </location>
</feature>
<dbReference type="EMBL" id="CP027059">
    <property type="protein sequence ID" value="UQZ83147.1"/>
    <property type="molecule type" value="Genomic_DNA"/>
</dbReference>
<name>A0ABY4RM67_9BACL</name>
<evidence type="ECO:0000313" key="2">
    <source>
        <dbReference type="EMBL" id="UQZ83147.1"/>
    </source>
</evidence>
<reference evidence="2" key="2">
    <citation type="journal article" date="2021" name="J Anim Sci Technol">
        <title>Complete genome sequence of Paenibacillus konkukensis sp. nov. SK3146 as a potential probiotic strain.</title>
        <authorList>
            <person name="Jung H.I."/>
            <person name="Park S."/>
            <person name="Niu K.M."/>
            <person name="Lee S.W."/>
            <person name="Kothari D."/>
            <person name="Yi K.J."/>
            <person name="Kim S.K."/>
        </authorList>
    </citation>
    <scope>NUCLEOTIDE SEQUENCE</scope>
    <source>
        <strain evidence="2">SK3146</strain>
    </source>
</reference>
<keyword evidence="1" id="KW-0472">Membrane</keyword>
<gene>
    <name evidence="2" type="ORF">SK3146_02308</name>
</gene>
<keyword evidence="1" id="KW-0812">Transmembrane</keyword>
<protein>
    <submittedName>
        <fullName evidence="2">Uncharacterized protein</fullName>
    </submittedName>
</protein>
<keyword evidence="3" id="KW-1185">Reference proteome</keyword>
<reference evidence="2" key="1">
    <citation type="submission" date="2018-02" db="EMBL/GenBank/DDBJ databases">
        <authorList>
            <person name="Kim S.-K."/>
            <person name="Jung H.-I."/>
            <person name="Lee S.-W."/>
        </authorList>
    </citation>
    <scope>NUCLEOTIDE SEQUENCE</scope>
    <source>
        <strain evidence="2">SK3146</strain>
    </source>
</reference>
<keyword evidence="1" id="KW-1133">Transmembrane helix</keyword>
<proteinExistence type="predicted"/>
<sequence length="92" mass="10524">MKGTKNIIYLGLALGMLFYAVPRLAMSSEATLQTAFSVLWIVFALMIIAAHLHELIGVDEESKQETAKVKRMKKWQLEQMVQGKRKVLQFKK</sequence>
<feature type="transmembrane region" description="Helical" evidence="1">
    <location>
        <begin position="32"/>
        <end position="52"/>
    </location>
</feature>
<dbReference type="Proteomes" id="UP001057134">
    <property type="component" value="Chromosome"/>
</dbReference>
<organism evidence="2 3">
    <name type="scientific">Paenibacillus konkukensis</name>
    <dbReference type="NCBI Taxonomy" id="2020716"/>
    <lineage>
        <taxon>Bacteria</taxon>
        <taxon>Bacillati</taxon>
        <taxon>Bacillota</taxon>
        <taxon>Bacilli</taxon>
        <taxon>Bacillales</taxon>
        <taxon>Paenibacillaceae</taxon>
        <taxon>Paenibacillus</taxon>
    </lineage>
</organism>
<dbReference type="RefSeq" id="WP_249865208.1">
    <property type="nucleotide sequence ID" value="NZ_CP027059.1"/>
</dbReference>
<accession>A0ABY4RM67</accession>
<evidence type="ECO:0000313" key="3">
    <source>
        <dbReference type="Proteomes" id="UP001057134"/>
    </source>
</evidence>
<evidence type="ECO:0000256" key="1">
    <source>
        <dbReference type="SAM" id="Phobius"/>
    </source>
</evidence>